<keyword evidence="2" id="KW-1185">Reference proteome</keyword>
<organism evidence="1 2">
    <name type="scientific">Streptomyces lichenis</name>
    <dbReference type="NCBI Taxonomy" id="2306967"/>
    <lineage>
        <taxon>Bacteria</taxon>
        <taxon>Bacillati</taxon>
        <taxon>Actinomycetota</taxon>
        <taxon>Actinomycetes</taxon>
        <taxon>Kitasatosporales</taxon>
        <taxon>Streptomycetaceae</taxon>
        <taxon>Streptomyces</taxon>
    </lineage>
</organism>
<evidence type="ECO:0000313" key="1">
    <source>
        <dbReference type="EMBL" id="MCK8676269.1"/>
    </source>
</evidence>
<gene>
    <name evidence="1" type="ORF">M1O15_02320</name>
</gene>
<dbReference type="RefSeq" id="WP_248631458.1">
    <property type="nucleotide sequence ID" value="NZ_JALPTH010000002.1"/>
</dbReference>
<name>A0ABT0I4M2_9ACTN</name>
<comment type="caution">
    <text evidence="1">The sequence shown here is derived from an EMBL/GenBank/DDBJ whole genome shotgun (WGS) entry which is preliminary data.</text>
</comment>
<dbReference type="EMBL" id="JALPTH010000002">
    <property type="protein sequence ID" value="MCK8676269.1"/>
    <property type="molecule type" value="Genomic_DNA"/>
</dbReference>
<proteinExistence type="predicted"/>
<dbReference type="Proteomes" id="UP001522868">
    <property type="component" value="Unassembled WGS sequence"/>
</dbReference>
<protein>
    <submittedName>
        <fullName evidence="1">Uncharacterized protein</fullName>
    </submittedName>
</protein>
<reference evidence="1 2" key="1">
    <citation type="submission" date="2022-04" db="EMBL/GenBank/DDBJ databases">
        <title>Streptomyces sp. nov. LCR6-01 isolated from Lichen of Dirinaria sp.</title>
        <authorList>
            <person name="Kanchanasin P."/>
            <person name="Tanasupawat S."/>
            <person name="Phongsopitanun W."/>
        </authorList>
    </citation>
    <scope>NUCLEOTIDE SEQUENCE [LARGE SCALE GENOMIC DNA]</scope>
    <source>
        <strain evidence="1 2">LCR6-01</strain>
    </source>
</reference>
<accession>A0ABT0I4M2</accession>
<sequence>MADISELTVALNLRDDLTDAELAELRWHLGLGPRPEPPSAISLMPTVDPPSADDAAYAIEFEVGFEIEDEPLLGYHGEAWKVGGALTSVLVRRRDGWALTSRQEIHPDQHGYVGPLLAWLADRSTARDERTDGSVLVGWTRFYEEDRPEPLVVRDGRVDWP</sequence>
<evidence type="ECO:0000313" key="2">
    <source>
        <dbReference type="Proteomes" id="UP001522868"/>
    </source>
</evidence>